<dbReference type="InterPro" id="IPR019749">
    <property type="entry name" value="Band_41_domain"/>
</dbReference>
<dbReference type="SUPFAM" id="SSF50729">
    <property type="entry name" value="PH domain-like"/>
    <property type="match status" value="1"/>
</dbReference>
<dbReference type="SUPFAM" id="SSF47031">
    <property type="entry name" value="Second domain of FERM"/>
    <property type="match status" value="1"/>
</dbReference>
<protein>
    <recommendedName>
        <fullName evidence="10">MyTH4 domain-containing protein</fullName>
    </recommendedName>
</protein>
<dbReference type="PANTHER" id="PTHR22692">
    <property type="entry name" value="MYOSIN VII, XV"/>
    <property type="match status" value="1"/>
</dbReference>
<dbReference type="RefSeq" id="XP_019856108.1">
    <property type="nucleotide sequence ID" value="XM_020000549.1"/>
</dbReference>
<dbReference type="GO" id="GO:0005737">
    <property type="term" value="C:cytoplasm"/>
    <property type="evidence" value="ECO:0007669"/>
    <property type="project" value="UniProtKB-SubCell"/>
</dbReference>
<dbReference type="Pfam" id="PF21989">
    <property type="entry name" value="RA_2"/>
    <property type="match status" value="1"/>
</dbReference>
<dbReference type="InterPro" id="IPR051567">
    <property type="entry name" value="Unconventional_Myosin_ATPase"/>
</dbReference>
<feature type="domain" description="FERM" evidence="6">
    <location>
        <begin position="240"/>
        <end position="539"/>
    </location>
</feature>
<evidence type="ECO:0000259" key="6">
    <source>
        <dbReference type="PROSITE" id="PS50057"/>
    </source>
</evidence>
<sequence>MSSQPEYTVTEMQETQEGDMVRYGSVDHLDVRRGSIGAHTLEHYASAHFRKSNTRGRRTLRRTFSGQLHHRQQTRNNLWRFSLDPIQIPLLKKTCELSQELQHKACCCFRYIMKYMGDYPTRKSTIKTALTDSIFQPPLSHEELRDEIYCQIVKQVTQNRKRSSEERGWELLWFISGLFSPSDPDLLNELELFAQSYKELWPVASDIQERLFTVSKVPFCRIYPPHITEVNAIQNKTQNLYQRILIPDESSQAVQIHSLLKCQEICSQLVELLGLQSADGFGLVLTTENDVFASYSDDYFMDFLHESTKHVYSTGSDSDDLYQIVFVKIHYVNTDVGCDYTADIVFHFPQELSKYLHGCYRVSADEATQIGSYIYRSKFGSQPFHLDSFNTLIPDLVPLQSYTEHTLVDWEDQILSKYRQHSILSPEEAKISFLKCLSRWPVFASHFFEVTQYLGLGLKRDRILAINQNYILLLNENNDVVESHSLSSVISWSYSVKAHQLKLSLKTGVVLSLVTTLYYEISQLLTYYSNYARTNKDTIHTKHRISILCDSIA</sequence>
<evidence type="ECO:0008006" key="10">
    <source>
        <dbReference type="Google" id="ProtNLM"/>
    </source>
</evidence>
<dbReference type="PANTHER" id="PTHR22692:SF33">
    <property type="entry name" value="MYOSIN"/>
    <property type="match status" value="1"/>
</dbReference>
<dbReference type="AlphaFoldDB" id="A0AAN0JHH3"/>
<dbReference type="Gene3D" id="1.25.40.530">
    <property type="entry name" value="MyTH4 domain"/>
    <property type="match status" value="1"/>
</dbReference>
<dbReference type="InterPro" id="IPR011993">
    <property type="entry name" value="PH-like_dom_sf"/>
</dbReference>
<dbReference type="EnsemblMetazoa" id="XM_020000549.1">
    <property type="protein sequence ID" value="XP_019856108.1"/>
    <property type="gene ID" value="LOC105313928"/>
</dbReference>
<keyword evidence="4" id="KW-0677">Repeat</keyword>
<dbReference type="SMART" id="SM00139">
    <property type="entry name" value="MyTH4"/>
    <property type="match status" value="1"/>
</dbReference>
<dbReference type="InterPro" id="IPR029071">
    <property type="entry name" value="Ubiquitin-like_domsf"/>
</dbReference>
<dbReference type="KEGG" id="aqu:105313928"/>
<dbReference type="InterPro" id="IPR038185">
    <property type="entry name" value="MyTH4_dom_sf"/>
</dbReference>
<evidence type="ECO:0000313" key="8">
    <source>
        <dbReference type="EnsemblMetazoa" id="XP_019856108.1"/>
    </source>
</evidence>
<comment type="similarity">
    <text evidence="2">Belongs to the TRAFAC class myosin-kinesin ATPase superfamily. Myosin family.</text>
</comment>
<evidence type="ECO:0000313" key="9">
    <source>
        <dbReference type="Proteomes" id="UP000007879"/>
    </source>
</evidence>
<keyword evidence="3" id="KW-0963">Cytoplasm</keyword>
<dbReference type="InterPro" id="IPR000857">
    <property type="entry name" value="MyTH4_dom"/>
</dbReference>
<proteinExistence type="inferred from homology"/>
<name>A0AAN0JHH3_AMPQE</name>
<dbReference type="Proteomes" id="UP000007879">
    <property type="component" value="Unassembled WGS sequence"/>
</dbReference>
<dbReference type="Gene3D" id="1.20.80.10">
    <property type="match status" value="1"/>
</dbReference>
<accession>A0AAN0JHH3</accession>
<dbReference type="GeneID" id="105313928"/>
<comment type="subcellular location">
    <subcellularLocation>
        <location evidence="1">Cytoplasm</location>
    </subcellularLocation>
</comment>
<organism evidence="8 9">
    <name type="scientific">Amphimedon queenslandica</name>
    <name type="common">Sponge</name>
    <dbReference type="NCBI Taxonomy" id="400682"/>
    <lineage>
        <taxon>Eukaryota</taxon>
        <taxon>Metazoa</taxon>
        <taxon>Porifera</taxon>
        <taxon>Demospongiae</taxon>
        <taxon>Heteroscleromorpha</taxon>
        <taxon>Haplosclerida</taxon>
        <taxon>Niphatidae</taxon>
        <taxon>Amphimedon</taxon>
    </lineage>
</organism>
<keyword evidence="9" id="KW-1185">Reference proteome</keyword>
<dbReference type="CDD" id="cd14473">
    <property type="entry name" value="FERM_B-lobe"/>
    <property type="match status" value="1"/>
</dbReference>
<feature type="domain" description="MyTH4" evidence="7">
    <location>
        <begin position="81"/>
        <end position="234"/>
    </location>
</feature>
<dbReference type="Pfam" id="PF00784">
    <property type="entry name" value="MyTH4"/>
    <property type="match status" value="1"/>
</dbReference>
<dbReference type="InterPro" id="IPR019748">
    <property type="entry name" value="FERM_central"/>
</dbReference>
<keyword evidence="5" id="KW-0009">Actin-binding</keyword>
<dbReference type="PROSITE" id="PS50057">
    <property type="entry name" value="FERM_3"/>
    <property type="match status" value="1"/>
</dbReference>
<dbReference type="GO" id="GO:0005856">
    <property type="term" value="C:cytoskeleton"/>
    <property type="evidence" value="ECO:0007669"/>
    <property type="project" value="InterPro"/>
</dbReference>
<dbReference type="PROSITE" id="PS51016">
    <property type="entry name" value="MYTH4"/>
    <property type="match status" value="1"/>
</dbReference>
<evidence type="ECO:0000256" key="4">
    <source>
        <dbReference type="ARBA" id="ARBA00022737"/>
    </source>
</evidence>
<dbReference type="SMART" id="SM00295">
    <property type="entry name" value="B41"/>
    <property type="match status" value="1"/>
</dbReference>
<evidence type="ECO:0000256" key="2">
    <source>
        <dbReference type="ARBA" id="ARBA00008314"/>
    </source>
</evidence>
<reference evidence="8" key="2">
    <citation type="submission" date="2024-06" db="UniProtKB">
        <authorList>
            <consortium name="EnsemblMetazoa"/>
        </authorList>
    </citation>
    <scope>IDENTIFICATION</scope>
</reference>
<dbReference type="SUPFAM" id="SSF54236">
    <property type="entry name" value="Ubiquitin-like"/>
    <property type="match status" value="1"/>
</dbReference>
<dbReference type="Gene3D" id="2.30.29.30">
    <property type="entry name" value="Pleckstrin-homology domain (PH domain)/Phosphotyrosine-binding domain (PTB)"/>
    <property type="match status" value="1"/>
</dbReference>
<dbReference type="InterPro" id="IPR014352">
    <property type="entry name" value="FERM/acyl-CoA-bd_prot_sf"/>
</dbReference>
<reference evidence="9" key="1">
    <citation type="journal article" date="2010" name="Nature">
        <title>The Amphimedon queenslandica genome and the evolution of animal complexity.</title>
        <authorList>
            <person name="Srivastava M."/>
            <person name="Simakov O."/>
            <person name="Chapman J."/>
            <person name="Fahey B."/>
            <person name="Gauthier M.E."/>
            <person name="Mitros T."/>
            <person name="Richards G.S."/>
            <person name="Conaco C."/>
            <person name="Dacre M."/>
            <person name="Hellsten U."/>
            <person name="Larroux C."/>
            <person name="Putnam N.H."/>
            <person name="Stanke M."/>
            <person name="Adamska M."/>
            <person name="Darling A."/>
            <person name="Degnan S.M."/>
            <person name="Oakley T.H."/>
            <person name="Plachetzki D.C."/>
            <person name="Zhai Y."/>
            <person name="Adamski M."/>
            <person name="Calcino A."/>
            <person name="Cummins S.F."/>
            <person name="Goodstein D.M."/>
            <person name="Harris C."/>
            <person name="Jackson D.J."/>
            <person name="Leys S.P."/>
            <person name="Shu S."/>
            <person name="Woodcroft B.J."/>
            <person name="Vervoort M."/>
            <person name="Kosik K.S."/>
            <person name="Manning G."/>
            <person name="Degnan B.M."/>
            <person name="Rokhsar D.S."/>
        </authorList>
    </citation>
    <scope>NUCLEOTIDE SEQUENCE [LARGE SCALE GENOMIC DNA]</scope>
</reference>
<dbReference type="GO" id="GO:0003779">
    <property type="term" value="F:actin binding"/>
    <property type="evidence" value="ECO:0007669"/>
    <property type="project" value="UniProtKB-KW"/>
</dbReference>
<evidence type="ECO:0000256" key="5">
    <source>
        <dbReference type="ARBA" id="ARBA00023203"/>
    </source>
</evidence>
<evidence type="ECO:0000259" key="7">
    <source>
        <dbReference type="PROSITE" id="PS51016"/>
    </source>
</evidence>
<dbReference type="InterPro" id="IPR035963">
    <property type="entry name" value="FERM_2"/>
</dbReference>
<evidence type="ECO:0000256" key="3">
    <source>
        <dbReference type="ARBA" id="ARBA00022490"/>
    </source>
</evidence>
<dbReference type="Pfam" id="PF00373">
    <property type="entry name" value="FERM_M"/>
    <property type="match status" value="1"/>
</dbReference>
<evidence type="ECO:0000256" key="1">
    <source>
        <dbReference type="ARBA" id="ARBA00004496"/>
    </source>
</evidence>
<dbReference type="Gene3D" id="3.10.20.90">
    <property type="entry name" value="Phosphatidylinositol 3-kinase Catalytic Subunit, Chain A, domain 1"/>
    <property type="match status" value="1"/>
</dbReference>
<dbReference type="InterPro" id="IPR000299">
    <property type="entry name" value="FERM_domain"/>
</dbReference>